<feature type="chain" id="PRO_5016177418" description="CARDB domain-containing protein" evidence="1">
    <location>
        <begin position="32"/>
        <end position="464"/>
    </location>
</feature>
<dbReference type="OrthoDB" id="562086at2759"/>
<dbReference type="EMBL" id="BDRX01000236">
    <property type="protein sequence ID" value="GBG00515.1"/>
    <property type="molecule type" value="Genomic_DNA"/>
</dbReference>
<evidence type="ECO:0008006" key="4">
    <source>
        <dbReference type="Google" id="ProtNLM"/>
    </source>
</evidence>
<gene>
    <name evidence="2" type="ORF">Rsub_13192</name>
</gene>
<evidence type="ECO:0000313" key="2">
    <source>
        <dbReference type="EMBL" id="GBG00515.1"/>
    </source>
</evidence>
<proteinExistence type="predicted"/>
<organism evidence="2 3">
    <name type="scientific">Raphidocelis subcapitata</name>
    <dbReference type="NCBI Taxonomy" id="307507"/>
    <lineage>
        <taxon>Eukaryota</taxon>
        <taxon>Viridiplantae</taxon>
        <taxon>Chlorophyta</taxon>
        <taxon>core chlorophytes</taxon>
        <taxon>Chlorophyceae</taxon>
        <taxon>CS clade</taxon>
        <taxon>Sphaeropleales</taxon>
        <taxon>Selenastraceae</taxon>
        <taxon>Raphidocelis</taxon>
    </lineage>
</organism>
<name>A0A2V0PL34_9CHLO</name>
<keyword evidence="1" id="KW-0732">Signal</keyword>
<dbReference type="AlphaFoldDB" id="A0A2V0PL34"/>
<evidence type="ECO:0000256" key="1">
    <source>
        <dbReference type="SAM" id="SignalP"/>
    </source>
</evidence>
<reference evidence="2 3" key="1">
    <citation type="journal article" date="2018" name="Sci. Rep.">
        <title>Raphidocelis subcapitata (=Pseudokirchneriella subcapitata) provides an insight into genome evolution and environmental adaptations in the Sphaeropleales.</title>
        <authorList>
            <person name="Suzuki S."/>
            <person name="Yamaguchi H."/>
            <person name="Nakajima N."/>
            <person name="Kawachi M."/>
        </authorList>
    </citation>
    <scope>NUCLEOTIDE SEQUENCE [LARGE SCALE GENOMIC DNA]</scope>
    <source>
        <strain evidence="2 3">NIES-35</strain>
    </source>
</reference>
<comment type="caution">
    <text evidence="2">The sequence shown here is derived from an EMBL/GenBank/DDBJ whole genome shotgun (WGS) entry which is preliminary data.</text>
</comment>
<evidence type="ECO:0000313" key="3">
    <source>
        <dbReference type="Proteomes" id="UP000247498"/>
    </source>
</evidence>
<sequence>MTGNSNTAARRLAALALVLALALAQAAPSYALVIPDGIATSAANFGRTSPAAVAASPGGPRRSVAAPSAESGGNPILWFTDYFVPVVPEVGGKRTFTLSVVNLGGKTIAKGAVVFIWANRTVPVVCGVSGADADAEYKLPEIPPFKTVTLKVKVPYTSDPIKANSTATMRIFVDATCVVYKDSDKSNQWDSTNQVVEKGTDYAYLVVKELGPDYFPYGLEYSPVFDTTPKIVPSGALFSTSFAVQNVGTAPLPDGVKVQIVPSGALFSTSFAVQNVGTAPLPDGVKVQVWSAFPDAAFQFCNTTGGVKVDVPKIGPGKSKIITAEGLKAIEMMETFEGTYITVLTDTECKIAPSPTELAVAAIDGAIGKVGVWLTPAGDWPAPLYGGTVIGENCAYTGFAATADFSDVVVKAGKSKTVKMNDVPVPLTAGWWQVSALADINCTLPASSRVGAWSVYTAFEVKAP</sequence>
<dbReference type="Proteomes" id="UP000247498">
    <property type="component" value="Unassembled WGS sequence"/>
</dbReference>
<accession>A0A2V0PL34</accession>
<feature type="signal peptide" evidence="1">
    <location>
        <begin position="1"/>
        <end position="31"/>
    </location>
</feature>
<dbReference type="InParanoid" id="A0A2V0PL34"/>
<keyword evidence="3" id="KW-1185">Reference proteome</keyword>
<protein>
    <recommendedName>
        <fullName evidence="4">CARDB domain-containing protein</fullName>
    </recommendedName>
</protein>